<dbReference type="PROSITE" id="PS51000">
    <property type="entry name" value="HTH_DEOR_2"/>
    <property type="match status" value="1"/>
</dbReference>
<evidence type="ECO:0000256" key="1">
    <source>
        <dbReference type="ARBA" id="ARBA00023015"/>
    </source>
</evidence>
<evidence type="ECO:0000259" key="4">
    <source>
        <dbReference type="PROSITE" id="PS51000"/>
    </source>
</evidence>
<gene>
    <name evidence="5" type="ORF">ADM90_06270</name>
</gene>
<dbReference type="InterPro" id="IPR014036">
    <property type="entry name" value="DeoR-like_C"/>
</dbReference>
<dbReference type="EMBL" id="LGCI01000005">
    <property type="protein sequence ID" value="KOY82922.1"/>
    <property type="molecule type" value="Genomic_DNA"/>
</dbReference>
<dbReference type="GO" id="GO:0003700">
    <property type="term" value="F:DNA-binding transcription factor activity"/>
    <property type="evidence" value="ECO:0007669"/>
    <property type="project" value="InterPro"/>
</dbReference>
<dbReference type="OrthoDB" id="9797223at2"/>
<comment type="caution">
    <text evidence="5">The sequence shown here is derived from an EMBL/GenBank/DDBJ whole genome shotgun (WGS) entry which is preliminary data.</text>
</comment>
<keyword evidence="2" id="KW-0238">DNA-binding</keyword>
<evidence type="ECO:0000256" key="2">
    <source>
        <dbReference type="ARBA" id="ARBA00023125"/>
    </source>
</evidence>
<dbReference type="PRINTS" id="PR00037">
    <property type="entry name" value="HTHLACR"/>
</dbReference>
<organism evidence="5 6">
    <name type="scientific">Lysinibacillus macroides</name>
    <dbReference type="NCBI Taxonomy" id="33935"/>
    <lineage>
        <taxon>Bacteria</taxon>
        <taxon>Bacillati</taxon>
        <taxon>Bacillota</taxon>
        <taxon>Bacilli</taxon>
        <taxon>Bacillales</taxon>
        <taxon>Bacillaceae</taxon>
        <taxon>Lysinibacillus</taxon>
    </lineage>
</organism>
<dbReference type="Gene3D" id="3.40.50.1360">
    <property type="match status" value="1"/>
</dbReference>
<dbReference type="PROSITE" id="PS00894">
    <property type="entry name" value="HTH_DEOR_1"/>
    <property type="match status" value="1"/>
</dbReference>
<reference evidence="5 6" key="1">
    <citation type="submission" date="2015-07" db="EMBL/GenBank/DDBJ databases">
        <title>Genome sequencing project for genomic taxonomy and phylogenomics of Bacillus-like bacteria.</title>
        <authorList>
            <person name="Liu B."/>
            <person name="Wang J."/>
            <person name="Zhu Y."/>
            <person name="Liu G."/>
            <person name="Chen Q."/>
            <person name="Chen Z."/>
            <person name="Che J."/>
            <person name="Ge C."/>
            <person name="Shi H."/>
            <person name="Pan Z."/>
            <person name="Liu X."/>
        </authorList>
    </citation>
    <scope>NUCLEOTIDE SEQUENCE [LARGE SCALE GENOMIC DNA]</scope>
    <source>
        <strain evidence="5 6">DSM 54</strain>
    </source>
</reference>
<dbReference type="Gene3D" id="1.10.10.10">
    <property type="entry name" value="Winged helix-like DNA-binding domain superfamily/Winged helix DNA-binding domain"/>
    <property type="match status" value="1"/>
</dbReference>
<dbReference type="GO" id="GO:0003677">
    <property type="term" value="F:DNA binding"/>
    <property type="evidence" value="ECO:0007669"/>
    <property type="project" value="UniProtKB-KW"/>
</dbReference>
<keyword evidence="3" id="KW-0804">Transcription</keyword>
<dbReference type="SMART" id="SM00420">
    <property type="entry name" value="HTH_DEOR"/>
    <property type="match status" value="1"/>
</dbReference>
<dbReference type="PANTHER" id="PTHR30363:SF44">
    <property type="entry name" value="AGA OPERON TRANSCRIPTIONAL REPRESSOR-RELATED"/>
    <property type="match status" value="1"/>
</dbReference>
<dbReference type="PANTHER" id="PTHR30363">
    <property type="entry name" value="HTH-TYPE TRANSCRIPTIONAL REGULATOR SRLR-RELATED"/>
    <property type="match status" value="1"/>
</dbReference>
<protein>
    <recommendedName>
        <fullName evidence="4">HTH deoR-type domain-containing protein</fullName>
    </recommendedName>
</protein>
<dbReference type="Pfam" id="PF08220">
    <property type="entry name" value="HTH_DeoR"/>
    <property type="match status" value="1"/>
</dbReference>
<dbReference type="InterPro" id="IPR036390">
    <property type="entry name" value="WH_DNA-bd_sf"/>
</dbReference>
<keyword evidence="6" id="KW-1185">Reference proteome</keyword>
<dbReference type="PATRIC" id="fig|33935.3.peg.681"/>
<evidence type="ECO:0000313" key="5">
    <source>
        <dbReference type="EMBL" id="KOY82922.1"/>
    </source>
</evidence>
<dbReference type="AlphaFoldDB" id="A0A0M9DM25"/>
<dbReference type="SUPFAM" id="SSF46785">
    <property type="entry name" value="Winged helix' DNA-binding domain"/>
    <property type="match status" value="1"/>
</dbReference>
<dbReference type="InterPro" id="IPR018356">
    <property type="entry name" value="Tscrpt_reg_HTH_DeoR_CS"/>
</dbReference>
<dbReference type="InterPro" id="IPR001034">
    <property type="entry name" value="DeoR_HTH"/>
</dbReference>
<feature type="domain" description="HTH deoR-type" evidence="4">
    <location>
        <begin position="3"/>
        <end position="58"/>
    </location>
</feature>
<dbReference type="RefSeq" id="WP_053994160.1">
    <property type="nucleotide sequence ID" value="NZ_CP065643.1"/>
</dbReference>
<accession>A0A0M9DM25</accession>
<name>A0A0M9DM25_9BACI</name>
<evidence type="ECO:0000313" key="6">
    <source>
        <dbReference type="Proteomes" id="UP000037977"/>
    </source>
</evidence>
<evidence type="ECO:0000256" key="3">
    <source>
        <dbReference type="ARBA" id="ARBA00023163"/>
    </source>
</evidence>
<dbReference type="InterPro" id="IPR050313">
    <property type="entry name" value="Carb_Metab_HTH_regulators"/>
</dbReference>
<sequence length="258" mass="29241">MLPQDRHREIMKQLYEFQTVKISSLSKMLNVTRETVRKDLYDMEEKGLVRKVHGGAVLNKANLEINYADRKSANEAEKRSIAKRASDFVENGDTLYVDYGTTALLFIREILNKRNLTIVTNSLPIANEIIDFSDFEVIIIGGQVRKNEKSLFGPLAYRGIEKIYVDKGFFGVSGVDIQAGFTNIHMGESEVSRLMIQHSKKNIVMADSSKFNIVSMNQIASIEQVDVLVTDEKADKALLKQIIEKNVEVIIETIQHDD</sequence>
<dbReference type="SUPFAM" id="SSF100950">
    <property type="entry name" value="NagB/RpiA/CoA transferase-like"/>
    <property type="match status" value="1"/>
</dbReference>
<keyword evidence="1" id="KW-0805">Transcription regulation</keyword>
<dbReference type="InterPro" id="IPR037171">
    <property type="entry name" value="NagB/RpiA_transferase-like"/>
</dbReference>
<dbReference type="Pfam" id="PF00455">
    <property type="entry name" value="DeoRC"/>
    <property type="match status" value="1"/>
</dbReference>
<dbReference type="STRING" id="33935.ADM90_06270"/>
<dbReference type="InterPro" id="IPR036388">
    <property type="entry name" value="WH-like_DNA-bd_sf"/>
</dbReference>
<dbReference type="Proteomes" id="UP000037977">
    <property type="component" value="Unassembled WGS sequence"/>
</dbReference>
<proteinExistence type="predicted"/>
<dbReference type="SMART" id="SM01134">
    <property type="entry name" value="DeoRC"/>
    <property type="match status" value="1"/>
</dbReference>